<feature type="region of interest" description="Disordered" evidence="2">
    <location>
        <begin position="273"/>
        <end position="294"/>
    </location>
</feature>
<dbReference type="VEuPathDB" id="FungiDB:PV10_05450"/>
<dbReference type="InterPro" id="IPR029058">
    <property type="entry name" value="AB_hydrolase_fold"/>
</dbReference>
<sequence>MSPTPGLLFVRMNPQNDLSPAEFHDWYNNEHGPTRLRLACCENGFRYRALDIARTPYSDYRTSDTSSVAKQDSSYSSPKAEWLAIYDIDDMAALEEDSYLRLRSPPWKSAREISVMSRINVDRRLYDQVYSTEVDSYKPVDTLPEDKSRLNILTVVSRTVQSSEVSDLLQWYKETRIPDLKSTPEWRRTRLWRTSIPVSETAPATTEVQIIHEFAASASSSDQASLEEKARQYTVADSDWKSSTSNTPDIRPYELHYIFGSAPRHLSATAPAYEHPQEGTKTAGAQDAGNGGGNGRSRVESYIFTADGVKIPYLLEGSTDPEAPLIVLSNSVLVDWHIWDEFVDDFLSKPSNAGYRILRYSTRGRTSDCGTTPITVDVLASDIPALLNELRVSQAAAAIGVSLGGATVLNFALRYPDRVATVISCDTNSSSPPGNSKLWLDRIAIAKKENATGANAQGQQEPIIGEELAEVTVRRWAVPESYDGGSLESKLQQVKQSVRVNSLSGFEAVVKALWEYDLRPMMPTATVKAIFVVGAGDGRLPTSMKEVADSYASGVPLKVIEGAGHLPMVEKPLEFSSIVTEFLSG</sequence>
<comment type="caution">
    <text evidence="4">The sequence shown here is derived from an EMBL/GenBank/DDBJ whole genome shotgun (WGS) entry which is preliminary data.</text>
</comment>
<dbReference type="OrthoDB" id="2851338at2759"/>
<reference evidence="4 5" key="1">
    <citation type="submission" date="2017-03" db="EMBL/GenBank/DDBJ databases">
        <title>Genomes of endolithic fungi from Antarctica.</title>
        <authorList>
            <person name="Coleine C."/>
            <person name="Masonjones S."/>
            <person name="Stajich J.E."/>
        </authorList>
    </citation>
    <scope>NUCLEOTIDE SEQUENCE [LARGE SCALE GENOMIC DNA]</scope>
    <source>
        <strain evidence="4 5">CCFEE 6314</strain>
    </source>
</reference>
<name>A0A438N0U9_EXOME</name>
<evidence type="ECO:0000313" key="4">
    <source>
        <dbReference type="EMBL" id="RVX69359.1"/>
    </source>
</evidence>
<feature type="domain" description="AB hydrolase-1" evidence="3">
    <location>
        <begin position="335"/>
        <end position="572"/>
    </location>
</feature>
<dbReference type="PANTHER" id="PTHR43039">
    <property type="entry name" value="ESTERASE-RELATED"/>
    <property type="match status" value="1"/>
</dbReference>
<dbReference type="AlphaFoldDB" id="A0A438N0U9"/>
<comment type="similarity">
    <text evidence="1">Belongs to the AB hydrolase superfamily.</text>
</comment>
<dbReference type="Gene3D" id="3.40.50.1820">
    <property type="entry name" value="alpha/beta hydrolase"/>
    <property type="match status" value="1"/>
</dbReference>
<dbReference type="Proteomes" id="UP000288859">
    <property type="component" value="Unassembled WGS sequence"/>
</dbReference>
<accession>A0A438N0U9</accession>
<gene>
    <name evidence="4" type="ORF">B0A52_06954</name>
</gene>
<dbReference type="InterPro" id="IPR000073">
    <property type="entry name" value="AB_hydrolase_1"/>
</dbReference>
<organism evidence="4 5">
    <name type="scientific">Exophiala mesophila</name>
    <name type="common">Black yeast-like fungus</name>
    <dbReference type="NCBI Taxonomy" id="212818"/>
    <lineage>
        <taxon>Eukaryota</taxon>
        <taxon>Fungi</taxon>
        <taxon>Dikarya</taxon>
        <taxon>Ascomycota</taxon>
        <taxon>Pezizomycotina</taxon>
        <taxon>Eurotiomycetes</taxon>
        <taxon>Chaetothyriomycetidae</taxon>
        <taxon>Chaetothyriales</taxon>
        <taxon>Herpotrichiellaceae</taxon>
        <taxon>Exophiala</taxon>
    </lineage>
</organism>
<evidence type="ECO:0000256" key="2">
    <source>
        <dbReference type="SAM" id="MobiDB-lite"/>
    </source>
</evidence>
<evidence type="ECO:0000313" key="5">
    <source>
        <dbReference type="Proteomes" id="UP000288859"/>
    </source>
</evidence>
<proteinExistence type="inferred from homology"/>
<protein>
    <recommendedName>
        <fullName evidence="3">AB hydrolase-1 domain-containing protein</fullName>
    </recommendedName>
</protein>
<dbReference type="SUPFAM" id="SSF53474">
    <property type="entry name" value="alpha/beta-Hydrolases"/>
    <property type="match status" value="1"/>
</dbReference>
<evidence type="ECO:0000259" key="3">
    <source>
        <dbReference type="Pfam" id="PF00561"/>
    </source>
</evidence>
<dbReference type="Pfam" id="PF00561">
    <property type="entry name" value="Abhydrolase_1"/>
    <property type="match status" value="1"/>
</dbReference>
<dbReference type="EMBL" id="NAJM01000030">
    <property type="protein sequence ID" value="RVX69359.1"/>
    <property type="molecule type" value="Genomic_DNA"/>
</dbReference>
<evidence type="ECO:0000256" key="1">
    <source>
        <dbReference type="ARBA" id="ARBA00008645"/>
    </source>
</evidence>